<dbReference type="PANTHER" id="PTHR12526">
    <property type="entry name" value="GLYCOSYLTRANSFERASE"/>
    <property type="match status" value="1"/>
</dbReference>
<dbReference type="InterPro" id="IPR001296">
    <property type="entry name" value="Glyco_trans_1"/>
</dbReference>
<dbReference type="SUPFAM" id="SSF53756">
    <property type="entry name" value="UDP-Glycosyltransferase/glycogen phosphorylase"/>
    <property type="match status" value="1"/>
</dbReference>
<dbReference type="Gene3D" id="3.40.50.2000">
    <property type="entry name" value="Glycogen Phosphorylase B"/>
    <property type="match status" value="2"/>
</dbReference>
<protein>
    <submittedName>
        <fullName evidence="3">Glycosyltransferase family 4 protein</fullName>
    </submittedName>
</protein>
<keyword evidence="4" id="KW-1185">Reference proteome</keyword>
<dbReference type="AlphaFoldDB" id="A0A553WHG0"/>
<proteinExistence type="predicted"/>
<evidence type="ECO:0000313" key="4">
    <source>
        <dbReference type="Proteomes" id="UP000320160"/>
    </source>
</evidence>
<dbReference type="GO" id="GO:0016757">
    <property type="term" value="F:glycosyltransferase activity"/>
    <property type="evidence" value="ECO:0007669"/>
    <property type="project" value="InterPro"/>
</dbReference>
<dbReference type="EMBL" id="VKKU01000001">
    <property type="protein sequence ID" value="TSB04125.1"/>
    <property type="molecule type" value="Genomic_DNA"/>
</dbReference>
<dbReference type="Pfam" id="PF13439">
    <property type="entry name" value="Glyco_transf_4"/>
    <property type="match status" value="1"/>
</dbReference>
<evidence type="ECO:0000313" key="3">
    <source>
        <dbReference type="EMBL" id="TSB04125.1"/>
    </source>
</evidence>
<sequence length="403" mass="43001">MDCQGRPPDPQAVGAKPVRILTLSTLFPAAHRPNFGVFVERQTAALTAVRDFAVIVINPIGVAPWPLSLLADQPALAHVAEKEQWGELDVYRPRFTAIPKFGGRINPAMIARAILPLARRLHAEIGFDLIDAEFFYPDGPAAMRLSQELGIPFTIKARGGDIHHWGNQPGCAAQVLEAADKAAGLLAVSDALKADMVALGMDVDKIRVHYTGLDQSRFAPRDRATEKARLGISGPLILSVGALIPRKGQDLLIAALPSLPDAMLLLAGKGESESEYRALAAELGVAERVAFLGSVPHDDLPSLFAAADIMALVSASEGLANAWVEALACGTPIIASDVGGIRELLKTPAAGRIVDRTPQAVADAARDILANPPARDDVAENVRAFSWDENARQLAAFFREVVR</sequence>
<comment type="caution">
    <text evidence="3">The sequence shown here is derived from an EMBL/GenBank/DDBJ whole genome shotgun (WGS) entry which is preliminary data.</text>
</comment>
<feature type="domain" description="Glycosyltransferase subfamily 4-like N-terminal" evidence="2">
    <location>
        <begin position="84"/>
        <end position="217"/>
    </location>
</feature>
<dbReference type="OrthoDB" id="258796at2"/>
<feature type="domain" description="Glycosyl transferase family 1" evidence="1">
    <location>
        <begin position="230"/>
        <end position="383"/>
    </location>
</feature>
<dbReference type="PANTHER" id="PTHR12526:SF635">
    <property type="entry name" value="GLYCOSYL TRANSFERASE GROUP 1"/>
    <property type="match status" value="1"/>
</dbReference>
<organism evidence="3 4">
    <name type="scientific">Sphingorhabdus contaminans</name>
    <dbReference type="NCBI Taxonomy" id="1343899"/>
    <lineage>
        <taxon>Bacteria</taxon>
        <taxon>Pseudomonadati</taxon>
        <taxon>Pseudomonadota</taxon>
        <taxon>Alphaproteobacteria</taxon>
        <taxon>Sphingomonadales</taxon>
        <taxon>Sphingomonadaceae</taxon>
        <taxon>Sphingorhabdus</taxon>
    </lineage>
</organism>
<accession>A0A553WHG0</accession>
<dbReference type="Pfam" id="PF00534">
    <property type="entry name" value="Glycos_transf_1"/>
    <property type="match status" value="1"/>
</dbReference>
<keyword evidence="3" id="KW-0808">Transferase</keyword>
<reference evidence="3 4" key="1">
    <citation type="submission" date="2019-07" db="EMBL/GenBank/DDBJ databases">
        <authorList>
            <person name="Park M."/>
        </authorList>
    </citation>
    <scope>NUCLEOTIDE SEQUENCE [LARGE SCALE GENOMIC DNA]</scope>
    <source>
        <strain evidence="3 4">KCTC32445</strain>
    </source>
</reference>
<evidence type="ECO:0000259" key="1">
    <source>
        <dbReference type="Pfam" id="PF00534"/>
    </source>
</evidence>
<dbReference type="Proteomes" id="UP000320160">
    <property type="component" value="Unassembled WGS sequence"/>
</dbReference>
<gene>
    <name evidence="3" type="ORF">FOM92_01420</name>
</gene>
<evidence type="ECO:0000259" key="2">
    <source>
        <dbReference type="Pfam" id="PF13439"/>
    </source>
</evidence>
<dbReference type="RefSeq" id="WP_143774999.1">
    <property type="nucleotide sequence ID" value="NZ_VKKU01000001.1"/>
</dbReference>
<dbReference type="InterPro" id="IPR028098">
    <property type="entry name" value="Glyco_trans_4-like_N"/>
</dbReference>
<name>A0A553WHG0_9SPHN</name>